<dbReference type="Pfam" id="PF00743">
    <property type="entry name" value="FMO-like"/>
    <property type="match status" value="2"/>
</dbReference>
<keyword evidence="6 8" id="KW-0560">Oxidoreductase</keyword>
<keyword evidence="4 8" id="KW-0274">FAD</keyword>
<dbReference type="GO" id="GO:0004499">
    <property type="term" value="F:N,N-dimethylaniline monooxygenase activity"/>
    <property type="evidence" value="ECO:0007669"/>
    <property type="project" value="InterPro"/>
</dbReference>
<dbReference type="PRINTS" id="PR00370">
    <property type="entry name" value="FMOXYGENASE"/>
</dbReference>
<name>A0A6F9DD11_9ASCI</name>
<proteinExistence type="evidence at transcript level"/>
<dbReference type="GO" id="GO:0050661">
    <property type="term" value="F:NADP binding"/>
    <property type="evidence" value="ECO:0007669"/>
    <property type="project" value="InterPro"/>
</dbReference>
<reference evidence="9" key="1">
    <citation type="submission" date="2020-04" db="EMBL/GenBank/DDBJ databases">
        <authorList>
            <person name="Neveu A P."/>
        </authorList>
    </citation>
    <scope>NUCLEOTIDE SEQUENCE</scope>
    <source>
        <tissue evidence="9">Whole embryo</tissue>
    </source>
</reference>
<dbReference type="PANTHER" id="PTHR23023">
    <property type="entry name" value="DIMETHYLANILINE MONOOXYGENASE"/>
    <property type="match status" value="1"/>
</dbReference>
<keyword evidence="7 8" id="KW-0503">Monooxygenase</keyword>
<dbReference type="PIRSF" id="PIRSF000332">
    <property type="entry name" value="FMO"/>
    <property type="match status" value="1"/>
</dbReference>
<gene>
    <name evidence="9" type="primary">Gm4847-001</name>
</gene>
<dbReference type="InterPro" id="IPR036188">
    <property type="entry name" value="FAD/NAD-bd_sf"/>
</dbReference>
<dbReference type="InterPro" id="IPR050346">
    <property type="entry name" value="FMO-like"/>
</dbReference>
<protein>
    <recommendedName>
        <fullName evidence="8">Flavin-containing monooxygenase</fullName>
        <ecNumber evidence="8">1.-.-.-</ecNumber>
    </recommendedName>
</protein>
<organism evidence="9">
    <name type="scientific">Phallusia mammillata</name>
    <dbReference type="NCBI Taxonomy" id="59560"/>
    <lineage>
        <taxon>Eukaryota</taxon>
        <taxon>Metazoa</taxon>
        <taxon>Chordata</taxon>
        <taxon>Tunicata</taxon>
        <taxon>Ascidiacea</taxon>
        <taxon>Phlebobranchia</taxon>
        <taxon>Ascidiidae</taxon>
        <taxon>Phallusia</taxon>
    </lineage>
</organism>
<dbReference type="SUPFAM" id="SSF51905">
    <property type="entry name" value="FAD/NAD(P)-binding domain"/>
    <property type="match status" value="2"/>
</dbReference>
<evidence type="ECO:0000256" key="1">
    <source>
        <dbReference type="ARBA" id="ARBA00001974"/>
    </source>
</evidence>
<sequence>MQRIAVIGAGAAGLCAARLLSAEKNFETVVFESTNHVGGTWFYIDETKSDKNGLVIHSSMYKNLRTNLPKQVMAFPGYKFNDDLPSFLPHKDVLKYLQDFSMHFDIHKLIKFNTLVENVQVISKDDCSETQFPKFNITYLNLSTKKQTSEEFDGVMVCNGHYFKPHIPHFPGKEMFQGKVLHSHEYRIPEDFSGMDVVVLGARSSGTDIAIEISKVAKSVILSHKNSVLAPPFPDNVLQKVCVARFGKNEVQFADGTTHNCDAFVFCTGYEYSFPFFKTDKIVTTNGGRICPLFKHLIHINYPNLSFIGICQTICPFPQFHCQVRFAIQVLNGKMKLPSTEEMLADEQADYEKRLQEGLPHRAAHLLGPKQWEYNNDLSDLCGEPRIPDNVRLLYDLCHQRRSYNRLLYREDEFALSESGQYYCTNLDAS</sequence>
<dbReference type="EMBL" id="LR785482">
    <property type="protein sequence ID" value="CAB3249700.1"/>
    <property type="molecule type" value="mRNA"/>
</dbReference>
<evidence type="ECO:0000256" key="6">
    <source>
        <dbReference type="ARBA" id="ARBA00023002"/>
    </source>
</evidence>
<evidence type="ECO:0000256" key="2">
    <source>
        <dbReference type="ARBA" id="ARBA00009183"/>
    </source>
</evidence>
<accession>A0A6F9DD11</accession>
<comment type="cofactor">
    <cofactor evidence="1 8">
        <name>FAD</name>
        <dbReference type="ChEBI" id="CHEBI:57692"/>
    </cofactor>
</comment>
<dbReference type="EC" id="1.-.-.-" evidence="8"/>
<comment type="similarity">
    <text evidence="2 8">Belongs to the FMO family.</text>
</comment>
<dbReference type="GO" id="GO:0050660">
    <property type="term" value="F:flavin adenine dinucleotide binding"/>
    <property type="evidence" value="ECO:0007669"/>
    <property type="project" value="InterPro"/>
</dbReference>
<evidence type="ECO:0000256" key="4">
    <source>
        <dbReference type="ARBA" id="ARBA00022827"/>
    </source>
</evidence>
<dbReference type="Gene3D" id="3.50.50.60">
    <property type="entry name" value="FAD/NAD(P)-binding domain"/>
    <property type="match status" value="2"/>
</dbReference>
<dbReference type="FunFam" id="3.50.50.60:FF:000138">
    <property type="entry name" value="Flavin-containing monooxygenase"/>
    <property type="match status" value="1"/>
</dbReference>
<evidence type="ECO:0000256" key="8">
    <source>
        <dbReference type="RuleBase" id="RU361177"/>
    </source>
</evidence>
<dbReference type="InterPro" id="IPR020946">
    <property type="entry name" value="Flavin_mOase-like"/>
</dbReference>
<evidence type="ECO:0000256" key="5">
    <source>
        <dbReference type="ARBA" id="ARBA00022857"/>
    </source>
</evidence>
<evidence type="ECO:0000256" key="7">
    <source>
        <dbReference type="ARBA" id="ARBA00023033"/>
    </source>
</evidence>
<dbReference type="InterPro" id="IPR000960">
    <property type="entry name" value="Flavin_mOase"/>
</dbReference>
<dbReference type="AlphaFoldDB" id="A0A6F9DD11"/>
<keyword evidence="3 8" id="KW-0285">Flavoprotein</keyword>
<evidence type="ECO:0000256" key="3">
    <source>
        <dbReference type="ARBA" id="ARBA00022630"/>
    </source>
</evidence>
<evidence type="ECO:0000313" key="9">
    <source>
        <dbReference type="EMBL" id="CAB3249700.1"/>
    </source>
</evidence>
<keyword evidence="5" id="KW-0521">NADP</keyword>